<dbReference type="InterPro" id="IPR011051">
    <property type="entry name" value="RmlC_Cupin_sf"/>
</dbReference>
<gene>
    <name evidence="1" type="ORF">MAA8898_01966</name>
</gene>
<dbReference type="EMBL" id="FXYF01000004">
    <property type="protein sequence ID" value="SMX39289.1"/>
    <property type="molecule type" value="Genomic_DNA"/>
</dbReference>
<organism evidence="1 2">
    <name type="scientific">Maliponia aquimaris</name>
    <dbReference type="NCBI Taxonomy" id="1673631"/>
    <lineage>
        <taxon>Bacteria</taxon>
        <taxon>Pseudomonadati</taxon>
        <taxon>Pseudomonadota</taxon>
        <taxon>Alphaproteobacteria</taxon>
        <taxon>Rhodobacterales</taxon>
        <taxon>Paracoccaceae</taxon>
        <taxon>Maliponia</taxon>
    </lineage>
</organism>
<dbReference type="RefSeq" id="WP_094020782.1">
    <property type="nucleotide sequence ID" value="NZ_FXYF01000004.1"/>
</dbReference>
<proteinExistence type="predicted"/>
<protein>
    <recommendedName>
        <fullName evidence="3">Cupin domain protein</fullName>
    </recommendedName>
</protein>
<dbReference type="AlphaFoldDB" id="A0A238K8W4"/>
<sequence>MSDPVQCLIAALATPLDAEDRPEAARTALILREMGPQQLAVSQPAPEDTIAIRTLLANSDHPAARGLLDSFDLLPWGANPVAAQVGGLGSMYLVCTLMGPEGPVPCADLRMGLYYQRPDTYYGLHNHDADETYTILAGSALWTAGEDIRQRFAGEQIHHRSRMPHAFRAGPEGLLAFWRWSGDVNTHSYVMLDDPLAMQIA</sequence>
<dbReference type="InterPro" id="IPR031723">
    <property type="entry name" value="DMSP_lyase"/>
</dbReference>
<evidence type="ECO:0000313" key="1">
    <source>
        <dbReference type="EMBL" id="SMX39289.1"/>
    </source>
</evidence>
<evidence type="ECO:0000313" key="2">
    <source>
        <dbReference type="Proteomes" id="UP000207598"/>
    </source>
</evidence>
<dbReference type="Gene3D" id="2.60.120.10">
    <property type="entry name" value="Jelly Rolls"/>
    <property type="match status" value="1"/>
</dbReference>
<accession>A0A238K8W4</accession>
<dbReference type="InterPro" id="IPR014710">
    <property type="entry name" value="RmlC-like_jellyroll"/>
</dbReference>
<dbReference type="OrthoDB" id="9083851at2"/>
<dbReference type="SUPFAM" id="SSF51182">
    <property type="entry name" value="RmlC-like cupins"/>
    <property type="match status" value="1"/>
</dbReference>
<keyword evidence="2" id="KW-1185">Reference proteome</keyword>
<dbReference type="GO" id="GO:0047869">
    <property type="term" value="F:dimethylpropiothetin dethiomethylase activity"/>
    <property type="evidence" value="ECO:0007669"/>
    <property type="project" value="InterPro"/>
</dbReference>
<reference evidence="1 2" key="1">
    <citation type="submission" date="2017-05" db="EMBL/GenBank/DDBJ databases">
        <authorList>
            <person name="Song R."/>
            <person name="Chenine A.L."/>
            <person name="Ruprecht R.M."/>
        </authorList>
    </citation>
    <scope>NUCLEOTIDE SEQUENCE [LARGE SCALE GENOMIC DNA]</scope>
    <source>
        <strain evidence="1 2">CECT 8898</strain>
    </source>
</reference>
<dbReference type="Pfam" id="PF16867">
    <property type="entry name" value="DMSP_lyase"/>
    <property type="match status" value="1"/>
</dbReference>
<name>A0A238K8W4_9RHOB</name>
<dbReference type="Proteomes" id="UP000207598">
    <property type="component" value="Unassembled WGS sequence"/>
</dbReference>
<evidence type="ECO:0008006" key="3">
    <source>
        <dbReference type="Google" id="ProtNLM"/>
    </source>
</evidence>